<evidence type="ECO:0000313" key="2">
    <source>
        <dbReference type="EMBL" id="PNH00062.1"/>
    </source>
</evidence>
<protein>
    <submittedName>
        <fullName evidence="2">Uncharacterized protein</fullName>
    </submittedName>
</protein>
<dbReference type="EMBL" id="PGGS01001751">
    <property type="protein sequence ID" value="PNH00062.1"/>
    <property type="molecule type" value="Genomic_DNA"/>
</dbReference>
<dbReference type="Gene3D" id="1.10.1370.30">
    <property type="match status" value="1"/>
</dbReference>
<evidence type="ECO:0000313" key="3">
    <source>
        <dbReference type="Proteomes" id="UP000236333"/>
    </source>
</evidence>
<dbReference type="Proteomes" id="UP000236333">
    <property type="component" value="Unassembled WGS sequence"/>
</dbReference>
<gene>
    <name evidence="2" type="ORF">TSOC_014130</name>
</gene>
<feature type="region of interest" description="Disordered" evidence="1">
    <location>
        <begin position="1"/>
        <end position="20"/>
    </location>
</feature>
<sequence length="92" mass="10244">MVGSAHWGGEGQGSRNTMALGYTDPATSEFVKASSVQLRNSLRVSDDEATRKACYEGMRSIGPFVASQFLEIVKERNKLARLLGFEDFYDYK</sequence>
<evidence type="ECO:0000256" key="1">
    <source>
        <dbReference type="SAM" id="MobiDB-lite"/>
    </source>
</evidence>
<dbReference type="OrthoDB" id="534666at2759"/>
<feature type="non-terminal residue" evidence="2">
    <location>
        <position position="92"/>
    </location>
</feature>
<reference evidence="2 3" key="1">
    <citation type="journal article" date="2017" name="Mol. Biol. Evol.">
        <title>The 4-celled Tetrabaena socialis nuclear genome reveals the essential components for genetic control of cell number at the origin of multicellularity in the volvocine lineage.</title>
        <authorList>
            <person name="Featherston J."/>
            <person name="Arakaki Y."/>
            <person name="Hanschen E.R."/>
            <person name="Ferris P.J."/>
            <person name="Michod R.E."/>
            <person name="Olson B.J.S.C."/>
            <person name="Nozaki H."/>
            <person name="Durand P.M."/>
        </authorList>
    </citation>
    <scope>NUCLEOTIDE SEQUENCE [LARGE SCALE GENOMIC DNA]</scope>
    <source>
        <strain evidence="2 3">NIES-571</strain>
    </source>
</reference>
<proteinExistence type="predicted"/>
<dbReference type="AlphaFoldDB" id="A0A2J7ZIG7"/>
<organism evidence="2 3">
    <name type="scientific">Tetrabaena socialis</name>
    <dbReference type="NCBI Taxonomy" id="47790"/>
    <lineage>
        <taxon>Eukaryota</taxon>
        <taxon>Viridiplantae</taxon>
        <taxon>Chlorophyta</taxon>
        <taxon>core chlorophytes</taxon>
        <taxon>Chlorophyceae</taxon>
        <taxon>CS clade</taxon>
        <taxon>Chlamydomonadales</taxon>
        <taxon>Tetrabaenaceae</taxon>
        <taxon>Tetrabaena</taxon>
    </lineage>
</organism>
<name>A0A2J7ZIG7_9CHLO</name>
<dbReference type="SUPFAM" id="SSF55486">
    <property type="entry name" value="Metalloproteases ('zincins'), catalytic domain"/>
    <property type="match status" value="1"/>
</dbReference>
<accession>A0A2J7ZIG7</accession>
<feature type="compositionally biased region" description="Gly residues" evidence="1">
    <location>
        <begin position="1"/>
        <end position="12"/>
    </location>
</feature>
<comment type="caution">
    <text evidence="2">The sequence shown here is derived from an EMBL/GenBank/DDBJ whole genome shotgun (WGS) entry which is preliminary data.</text>
</comment>
<keyword evidence="3" id="KW-1185">Reference proteome</keyword>